<reference evidence="2 3" key="1">
    <citation type="journal article" date="2018" name="BMC Genomics">
        <title>Comparative genome analyses reveal sequence features reflecting distinct modes of host-adaptation between dicot and monocot powdery mildew.</title>
        <authorList>
            <person name="Wu Y."/>
            <person name="Ma X."/>
            <person name="Pan Z."/>
            <person name="Kale S.D."/>
            <person name="Song Y."/>
            <person name="King H."/>
            <person name="Zhang Q."/>
            <person name="Presley C."/>
            <person name="Deng X."/>
            <person name="Wei C.I."/>
            <person name="Xiao S."/>
        </authorList>
    </citation>
    <scope>NUCLEOTIDE SEQUENCE [LARGE SCALE GENOMIC DNA]</scope>
    <source>
        <strain evidence="2">UMSG2</strain>
    </source>
</reference>
<feature type="region of interest" description="Disordered" evidence="1">
    <location>
        <begin position="209"/>
        <end position="267"/>
    </location>
</feature>
<dbReference type="Proteomes" id="UP000286134">
    <property type="component" value="Unassembled WGS sequence"/>
</dbReference>
<organism evidence="2 3">
    <name type="scientific">Erysiphe neolycopersici</name>
    <dbReference type="NCBI Taxonomy" id="212602"/>
    <lineage>
        <taxon>Eukaryota</taxon>
        <taxon>Fungi</taxon>
        <taxon>Dikarya</taxon>
        <taxon>Ascomycota</taxon>
        <taxon>Pezizomycotina</taxon>
        <taxon>Leotiomycetes</taxon>
        <taxon>Erysiphales</taxon>
        <taxon>Erysiphaceae</taxon>
        <taxon>Erysiphe</taxon>
    </lineage>
</organism>
<name>A0A420I318_9PEZI</name>
<dbReference type="OrthoDB" id="3586094at2759"/>
<dbReference type="AlphaFoldDB" id="A0A420I318"/>
<sequence>MSNLRPVIQDLSTATQDEIDRFLTRMIAEWRQFRFRDENLWEVLKEEFENWEKAHFEKATANQRRDFRNYLVSNGVYMTPTPAGSHGDVSDQIMEALSAQIYHEWTDEEFYSWALYSNGRVRMEINSAFNPQDPAYHGLNMQKEDEKDKEEDKRIQRGLVDHQGDRALRNRLVAACSGITELEFALYRPAETSEGVLNDLYGALDQKSLSKPSSQYHQRMNYSEPTNQNDILMADRHYNTAPDFGRQRNKNRSKLVPSNQANGSRNA</sequence>
<comment type="caution">
    <text evidence="2">The sequence shown here is derived from an EMBL/GenBank/DDBJ whole genome shotgun (WGS) entry which is preliminary data.</text>
</comment>
<feature type="compositionally biased region" description="Polar residues" evidence="1">
    <location>
        <begin position="209"/>
        <end position="230"/>
    </location>
</feature>
<protein>
    <submittedName>
        <fullName evidence="2">Uncharacterized protein</fullName>
    </submittedName>
</protein>
<dbReference type="EMBL" id="MCFK01002151">
    <property type="protein sequence ID" value="RKF64075.1"/>
    <property type="molecule type" value="Genomic_DNA"/>
</dbReference>
<evidence type="ECO:0000256" key="1">
    <source>
        <dbReference type="SAM" id="MobiDB-lite"/>
    </source>
</evidence>
<evidence type="ECO:0000313" key="3">
    <source>
        <dbReference type="Proteomes" id="UP000286134"/>
    </source>
</evidence>
<proteinExistence type="predicted"/>
<accession>A0A420I318</accession>
<gene>
    <name evidence="2" type="ORF">OnM2_021102</name>
</gene>
<feature type="compositionally biased region" description="Polar residues" evidence="1">
    <location>
        <begin position="256"/>
        <end position="267"/>
    </location>
</feature>
<keyword evidence="3" id="KW-1185">Reference proteome</keyword>
<evidence type="ECO:0000313" key="2">
    <source>
        <dbReference type="EMBL" id="RKF64075.1"/>
    </source>
</evidence>